<dbReference type="PANTHER" id="PTHR42957">
    <property type="entry name" value="HELICASE MJ1565-RELATED"/>
    <property type="match status" value="1"/>
</dbReference>
<dbReference type="PANTHER" id="PTHR42957:SF1">
    <property type="entry name" value="HELICASE MJ1565-RELATED"/>
    <property type="match status" value="1"/>
</dbReference>
<organism evidence="2 3">
    <name type="scientific">Atlanticothrix silvestris CENA357</name>
    <dbReference type="NCBI Taxonomy" id="1725252"/>
    <lineage>
        <taxon>Bacteria</taxon>
        <taxon>Bacillati</taxon>
        <taxon>Cyanobacteriota</taxon>
        <taxon>Cyanophyceae</taxon>
        <taxon>Nostocales</taxon>
        <taxon>Nodulariaceae</taxon>
        <taxon>Atlanticothrix</taxon>
        <taxon>Atlanticothrix silvestris</taxon>
    </lineage>
</organism>
<dbReference type="InterPro" id="IPR008571">
    <property type="entry name" value="HerA-like"/>
</dbReference>
<comment type="caution">
    <text evidence="2">The sequence shown here is derived from an EMBL/GenBank/DDBJ whole genome shotgun (WGS) entry which is preliminary data.</text>
</comment>
<dbReference type="InterPro" id="IPR027417">
    <property type="entry name" value="P-loop_NTPase"/>
</dbReference>
<dbReference type="Pfam" id="PF01935">
    <property type="entry name" value="DUF87"/>
    <property type="match status" value="1"/>
</dbReference>
<dbReference type="InterPro" id="IPR002789">
    <property type="entry name" value="HerA_central"/>
</dbReference>
<sequence length="710" mass="79765">MNNTPLFPKENISGIFRGFSEGGLEFHADIVLPYRNDFQSIPMHGQFLLVQLASEDEAVLGRITSFYSDGKLTREHGEDFSLRTMAEDREIPEDLREQYVKYRVNIRVLGVIRHSNGKFVFVASHRRLPHVGSKVAFPSSEILREITGHNAPGADLGFFALGEFIYAGTDSRLGKADWMQVKSPEIVTHFPVENLVSRRSLVFARAGYGKSNLIKLLFSELYKTTPTKKKRDQDVPVGTIIFDPEGEYFWPDDNGRPGFTDVPHLQDKLVIFTRRQAPSAFYGSFVAGGVKLDIRRLPPASIIGIALSPERQEQQNVRKLRGLSFENWRKLVDLAYKDGYSADINKVKRLLNISNESDAEAGAALSNIVYIVRTLHDPNSRLMDFLFKSLTEGKLCIVDISQMRGDQGLILSSLILQEIFNHNQDKFTEKDAKTIPTIAVLEEAQSVLSKGSGSSNGPFVDWFKEGRKYDLGAVMITQQPGSIPVELLSQGDNWFVFHLLSASDLTSLQRANSHFSDDLLGGLLNEPLPGQGVMWSSVSANPYPVSFRALSFERIYQQPLDPKYHKKFIETFVTKLKADLNGKVPNISNLDAQDLEETDEILEPKPSDSVLPEKGDFYVDSINSAIQKLKQHDEFKQKVINGNGLPWGVMMGFIKNFLPDDLQNDNNTINSCIKQTLIETLGEEGNSWKSERRPKKGGNGDMVWVVRITE</sequence>
<proteinExistence type="predicted"/>
<feature type="domain" description="Helicase HerA central" evidence="1">
    <location>
        <begin position="186"/>
        <end position="419"/>
    </location>
</feature>
<name>A0A8J7HHD4_9CYAN</name>
<evidence type="ECO:0000313" key="3">
    <source>
        <dbReference type="Proteomes" id="UP000599391"/>
    </source>
</evidence>
<dbReference type="SUPFAM" id="SSF52540">
    <property type="entry name" value="P-loop containing nucleoside triphosphate hydrolases"/>
    <property type="match status" value="1"/>
</dbReference>
<evidence type="ECO:0000259" key="1">
    <source>
        <dbReference type="Pfam" id="PF01935"/>
    </source>
</evidence>
<accession>A0A8J7HHD4</accession>
<protein>
    <submittedName>
        <fullName evidence="2">DUF87 domain-containing protein</fullName>
    </submittedName>
</protein>
<gene>
    <name evidence="2" type="ORF">I8751_08470</name>
</gene>
<dbReference type="AlphaFoldDB" id="A0A8J7HHD4"/>
<dbReference type="Proteomes" id="UP000599391">
    <property type="component" value="Unassembled WGS sequence"/>
</dbReference>
<evidence type="ECO:0000313" key="2">
    <source>
        <dbReference type="EMBL" id="MBH8552408.1"/>
    </source>
</evidence>
<dbReference type="RefSeq" id="WP_214438720.1">
    <property type="nucleotide sequence ID" value="NZ_JAECZB010000014.1"/>
</dbReference>
<dbReference type="EMBL" id="JAECZB010000014">
    <property type="protein sequence ID" value="MBH8552408.1"/>
    <property type="molecule type" value="Genomic_DNA"/>
</dbReference>
<keyword evidence="3" id="KW-1185">Reference proteome</keyword>
<reference evidence="2 3" key="1">
    <citation type="journal article" date="2021" name="Int. J. Syst. Evol. Microbiol.">
        <title>Amazonocrinis nigriterrae gen. nov., sp. nov., Atlanticothrix silvestris gen. nov., sp. nov. and Dendronalium phyllosphericum gen. nov., sp. nov., nostocacean cyanobacteria from Brazilian environments.</title>
        <authorList>
            <person name="Alvarenga D.O."/>
            <person name="Andreote A.P.D."/>
            <person name="Branco L.H.Z."/>
            <person name="Delbaje E."/>
            <person name="Cruz R.B."/>
            <person name="Varani A.M."/>
            <person name="Fiore M.F."/>
        </authorList>
    </citation>
    <scope>NUCLEOTIDE SEQUENCE [LARGE SCALE GENOMIC DNA]</scope>
    <source>
        <strain evidence="2 3">CENA357</strain>
    </source>
</reference>
<dbReference type="Gene3D" id="3.40.50.300">
    <property type="entry name" value="P-loop containing nucleotide triphosphate hydrolases"/>
    <property type="match status" value="2"/>
</dbReference>